<protein>
    <submittedName>
        <fullName evidence="2">Uncharacterized protein</fullName>
    </submittedName>
</protein>
<feature type="region of interest" description="Disordered" evidence="1">
    <location>
        <begin position="1"/>
        <end position="23"/>
    </location>
</feature>
<dbReference type="Proteomes" id="UP000054324">
    <property type="component" value="Unassembled WGS sequence"/>
</dbReference>
<gene>
    <name evidence="2" type="ORF">T265_14766</name>
</gene>
<evidence type="ECO:0000313" key="2">
    <source>
        <dbReference type="EMBL" id="KER22858.1"/>
    </source>
</evidence>
<name>A0A074Z6Y7_OPIVI</name>
<dbReference type="EMBL" id="KL596876">
    <property type="protein sequence ID" value="KER22858.1"/>
    <property type="molecule type" value="Genomic_DNA"/>
</dbReference>
<dbReference type="AlphaFoldDB" id="A0A074Z6Y7"/>
<evidence type="ECO:0000256" key="1">
    <source>
        <dbReference type="SAM" id="MobiDB-lite"/>
    </source>
</evidence>
<dbReference type="CTD" id="20328932"/>
<feature type="non-terminal residue" evidence="2">
    <location>
        <position position="1"/>
    </location>
</feature>
<organism evidence="2 3">
    <name type="scientific">Opisthorchis viverrini</name>
    <name type="common">Southeast Asian liver fluke</name>
    <dbReference type="NCBI Taxonomy" id="6198"/>
    <lineage>
        <taxon>Eukaryota</taxon>
        <taxon>Metazoa</taxon>
        <taxon>Spiralia</taxon>
        <taxon>Lophotrochozoa</taxon>
        <taxon>Platyhelminthes</taxon>
        <taxon>Trematoda</taxon>
        <taxon>Digenea</taxon>
        <taxon>Opisthorchiida</taxon>
        <taxon>Opisthorchiata</taxon>
        <taxon>Opisthorchiidae</taxon>
        <taxon>Opisthorchis</taxon>
    </lineage>
</organism>
<keyword evidence="3" id="KW-1185">Reference proteome</keyword>
<evidence type="ECO:0000313" key="3">
    <source>
        <dbReference type="Proteomes" id="UP000054324"/>
    </source>
</evidence>
<reference evidence="2 3" key="1">
    <citation type="submission" date="2013-11" db="EMBL/GenBank/DDBJ databases">
        <title>Opisthorchis viverrini - life in the bile duct.</title>
        <authorList>
            <person name="Young N.D."/>
            <person name="Nagarajan N."/>
            <person name="Lin S.J."/>
            <person name="Korhonen P.K."/>
            <person name="Jex A.R."/>
            <person name="Hall R.S."/>
            <person name="Safavi-Hemami H."/>
            <person name="Kaewkong W."/>
            <person name="Bertrand D."/>
            <person name="Gao S."/>
            <person name="Seet Q."/>
            <person name="Wongkham S."/>
            <person name="Teh B.T."/>
            <person name="Wongkham C."/>
            <person name="Intapan P.M."/>
            <person name="Maleewong W."/>
            <person name="Yang X."/>
            <person name="Hu M."/>
            <person name="Wang Z."/>
            <person name="Hofmann A."/>
            <person name="Sternberg P.W."/>
            <person name="Tan P."/>
            <person name="Wang J."/>
            <person name="Gasser R.B."/>
        </authorList>
    </citation>
    <scope>NUCLEOTIDE SEQUENCE [LARGE SCALE GENOMIC DNA]</scope>
</reference>
<dbReference type="KEGG" id="ovi:T265_14766"/>
<dbReference type="GeneID" id="20328932"/>
<accession>A0A074Z6Y7</accession>
<sequence length="94" mass="10839">LSRRKQQDLNTTRLSKPRQEQSGYRGWVRTTNLPVDFSINNTECEKTAVDKHHLSHCVDTHSLPSNIRVRTKCVYTRRFNTTNGCQYVSGRSAS</sequence>
<dbReference type="RefSeq" id="XP_009173405.1">
    <property type="nucleotide sequence ID" value="XM_009175141.1"/>
</dbReference>
<proteinExistence type="predicted"/>